<dbReference type="RefSeq" id="XP_053584259.1">
    <property type="nucleotide sequence ID" value="XM_053729487.1"/>
</dbReference>
<feature type="compositionally biased region" description="Basic and acidic residues" evidence="1">
    <location>
        <begin position="16"/>
        <end position="42"/>
    </location>
</feature>
<dbReference type="KEGG" id="crq:GCK72_012907"/>
<dbReference type="EMBL" id="WUAV01000004">
    <property type="protein sequence ID" value="KAF1756454.1"/>
    <property type="molecule type" value="Genomic_DNA"/>
</dbReference>
<dbReference type="Proteomes" id="UP000483820">
    <property type="component" value="Chromosome IV"/>
</dbReference>
<evidence type="ECO:0000313" key="3">
    <source>
        <dbReference type="Proteomes" id="UP000483820"/>
    </source>
</evidence>
<accession>A0A6A5GP85</accession>
<evidence type="ECO:0000313" key="2">
    <source>
        <dbReference type="EMBL" id="KAF1756454.1"/>
    </source>
</evidence>
<proteinExistence type="predicted"/>
<reference evidence="2 3" key="1">
    <citation type="submission" date="2019-12" db="EMBL/GenBank/DDBJ databases">
        <title>Chromosome-level assembly of the Caenorhabditis remanei genome.</title>
        <authorList>
            <person name="Teterina A.A."/>
            <person name="Willis J.H."/>
            <person name="Phillips P.C."/>
        </authorList>
    </citation>
    <scope>NUCLEOTIDE SEQUENCE [LARGE SCALE GENOMIC DNA]</scope>
    <source>
        <strain evidence="2 3">PX506</strain>
        <tissue evidence="2">Whole organism</tissue>
    </source>
</reference>
<comment type="caution">
    <text evidence="2">The sequence shown here is derived from an EMBL/GenBank/DDBJ whole genome shotgun (WGS) entry which is preliminary data.</text>
</comment>
<sequence>MVFTLGSPEMVNRSNKSSEDVKEVSDDIEQPKDVKDDDRESHHAALLVADPADFDDDVFSDESSCAIGQNKCGPGIRSTCWSEIPCLCDMDCQQLPETGTNCHKMRNSNPVKTGKFADSTEISGTIARSKKILRDIGTPYSAKSAVERRSKNKLFKLELPKAIDIYHRRLRDRICRKREPQFHVTQQEEMMRVFEMEMEELEENDEVFEGWSLPSSPVYLEH</sequence>
<organism evidence="2 3">
    <name type="scientific">Caenorhabditis remanei</name>
    <name type="common">Caenorhabditis vulgaris</name>
    <dbReference type="NCBI Taxonomy" id="31234"/>
    <lineage>
        <taxon>Eukaryota</taxon>
        <taxon>Metazoa</taxon>
        <taxon>Ecdysozoa</taxon>
        <taxon>Nematoda</taxon>
        <taxon>Chromadorea</taxon>
        <taxon>Rhabditida</taxon>
        <taxon>Rhabditina</taxon>
        <taxon>Rhabditomorpha</taxon>
        <taxon>Rhabditoidea</taxon>
        <taxon>Rhabditidae</taxon>
        <taxon>Peloderinae</taxon>
        <taxon>Caenorhabditis</taxon>
    </lineage>
</organism>
<feature type="region of interest" description="Disordered" evidence="1">
    <location>
        <begin position="1"/>
        <end position="42"/>
    </location>
</feature>
<dbReference type="AlphaFoldDB" id="A0A6A5GP85"/>
<evidence type="ECO:0000256" key="1">
    <source>
        <dbReference type="SAM" id="MobiDB-lite"/>
    </source>
</evidence>
<dbReference type="GeneID" id="9825954"/>
<dbReference type="CTD" id="9825954"/>
<name>A0A6A5GP85_CAERE</name>
<gene>
    <name evidence="2" type="ORF">GCK72_012907</name>
</gene>
<protein>
    <submittedName>
        <fullName evidence="2">Uncharacterized protein</fullName>
    </submittedName>
</protein>